<reference evidence="2" key="1">
    <citation type="journal article" date="2020" name="Nature">
        <title>Giant virus diversity and host interactions through global metagenomics.</title>
        <authorList>
            <person name="Schulz F."/>
            <person name="Roux S."/>
            <person name="Paez-Espino D."/>
            <person name="Jungbluth S."/>
            <person name="Walsh D.A."/>
            <person name="Denef V.J."/>
            <person name="McMahon K.D."/>
            <person name="Konstantinidis K.T."/>
            <person name="Eloe-Fadrosh E.A."/>
            <person name="Kyrpides N.C."/>
            <person name="Woyke T."/>
        </authorList>
    </citation>
    <scope>NUCLEOTIDE SEQUENCE</scope>
    <source>
        <strain evidence="2">GVMAG-M-3300023184-86</strain>
    </source>
</reference>
<accession>A0A6C0IJM8</accession>
<dbReference type="AlphaFoldDB" id="A0A6C0IJM8"/>
<sequence length="114" mass="13494">MSFENQIQQWVSLDNQLKQINDKAREIREKRTKLTENITNYAQNNNLYNNTVNISDGKLRFSNTKTPEPLTFKYLEKSLSEIIKNESQVKTIIDHLKQNREVKVIQEIKRVSNN</sequence>
<keyword evidence="1" id="KW-0175">Coiled coil</keyword>
<dbReference type="EMBL" id="MN740168">
    <property type="protein sequence ID" value="QHT91723.1"/>
    <property type="molecule type" value="Genomic_DNA"/>
</dbReference>
<proteinExistence type="predicted"/>
<protein>
    <submittedName>
        <fullName evidence="2">Uncharacterized protein</fullName>
    </submittedName>
</protein>
<organism evidence="2">
    <name type="scientific">viral metagenome</name>
    <dbReference type="NCBI Taxonomy" id="1070528"/>
    <lineage>
        <taxon>unclassified sequences</taxon>
        <taxon>metagenomes</taxon>
        <taxon>organismal metagenomes</taxon>
    </lineage>
</organism>
<evidence type="ECO:0000313" key="2">
    <source>
        <dbReference type="EMBL" id="QHT91723.1"/>
    </source>
</evidence>
<name>A0A6C0IJM8_9ZZZZ</name>
<feature type="coiled-coil region" evidence="1">
    <location>
        <begin position="13"/>
        <end position="44"/>
    </location>
</feature>
<evidence type="ECO:0000256" key="1">
    <source>
        <dbReference type="SAM" id="Coils"/>
    </source>
</evidence>
<dbReference type="Pfam" id="PF19064">
    <property type="entry name" value="DUF5760"/>
    <property type="match status" value="1"/>
</dbReference>
<dbReference type="InterPro" id="IPR043918">
    <property type="entry name" value="DUF5760"/>
</dbReference>